<sequence>MEEKNWVEREALLLKDRDQHQAASELSLWLSFLCTRVK</sequence>
<proteinExistence type="predicted"/>
<accession>A0A1R3J4V3</accession>
<comment type="caution">
    <text evidence="1">The sequence shown here is derived from an EMBL/GenBank/DDBJ whole genome shotgun (WGS) entry which is preliminary data.</text>
</comment>
<keyword evidence="2" id="KW-1185">Reference proteome</keyword>
<organism evidence="1 2">
    <name type="scientific">Corchorus olitorius</name>
    <dbReference type="NCBI Taxonomy" id="93759"/>
    <lineage>
        <taxon>Eukaryota</taxon>
        <taxon>Viridiplantae</taxon>
        <taxon>Streptophyta</taxon>
        <taxon>Embryophyta</taxon>
        <taxon>Tracheophyta</taxon>
        <taxon>Spermatophyta</taxon>
        <taxon>Magnoliopsida</taxon>
        <taxon>eudicotyledons</taxon>
        <taxon>Gunneridae</taxon>
        <taxon>Pentapetalae</taxon>
        <taxon>rosids</taxon>
        <taxon>malvids</taxon>
        <taxon>Malvales</taxon>
        <taxon>Malvaceae</taxon>
        <taxon>Grewioideae</taxon>
        <taxon>Apeibeae</taxon>
        <taxon>Corchorus</taxon>
    </lineage>
</organism>
<evidence type="ECO:0000313" key="2">
    <source>
        <dbReference type="Proteomes" id="UP000187203"/>
    </source>
</evidence>
<protein>
    <submittedName>
        <fullName evidence="1">Uncharacterized protein</fullName>
    </submittedName>
</protein>
<dbReference type="AlphaFoldDB" id="A0A1R3J4V3"/>
<dbReference type="Proteomes" id="UP000187203">
    <property type="component" value="Unassembled WGS sequence"/>
</dbReference>
<evidence type="ECO:0000313" key="1">
    <source>
        <dbReference type="EMBL" id="OMO89851.1"/>
    </source>
</evidence>
<dbReference type="EMBL" id="AWUE01016654">
    <property type="protein sequence ID" value="OMO89851.1"/>
    <property type="molecule type" value="Genomic_DNA"/>
</dbReference>
<gene>
    <name evidence="1" type="ORF">COLO4_19560</name>
</gene>
<reference evidence="2" key="1">
    <citation type="submission" date="2013-09" db="EMBL/GenBank/DDBJ databases">
        <title>Corchorus olitorius genome sequencing.</title>
        <authorList>
            <person name="Alam M."/>
            <person name="Haque M.S."/>
            <person name="Islam M.S."/>
            <person name="Emdad E.M."/>
            <person name="Islam M.M."/>
            <person name="Ahmed B."/>
            <person name="Halim A."/>
            <person name="Hossen Q.M.M."/>
            <person name="Hossain M.Z."/>
            <person name="Ahmed R."/>
            <person name="Khan M.M."/>
            <person name="Islam R."/>
            <person name="Rashid M.M."/>
            <person name="Khan S.A."/>
            <person name="Rahman M.S."/>
            <person name="Alam M."/>
            <person name="Yahiya A.S."/>
            <person name="Khan M.S."/>
            <person name="Azam M.S."/>
            <person name="Haque T."/>
            <person name="Lashkar M.Z.H."/>
            <person name="Akhand A.I."/>
            <person name="Morshed G."/>
            <person name="Roy S."/>
            <person name="Uddin K.S."/>
            <person name="Rabeya T."/>
            <person name="Hossain A.S."/>
            <person name="Chowdhury A."/>
            <person name="Snigdha A.R."/>
            <person name="Mortoza M.S."/>
            <person name="Matin S.A."/>
            <person name="Hoque S.M.E."/>
            <person name="Islam M.K."/>
            <person name="Roy D.K."/>
            <person name="Haider R."/>
            <person name="Moosa M.M."/>
            <person name="Elias S.M."/>
            <person name="Hasan A.M."/>
            <person name="Jahan S."/>
            <person name="Shafiuddin M."/>
            <person name="Mahmood N."/>
            <person name="Shommy N.S."/>
        </authorList>
    </citation>
    <scope>NUCLEOTIDE SEQUENCE [LARGE SCALE GENOMIC DNA]</scope>
    <source>
        <strain evidence="2">cv. O-4</strain>
    </source>
</reference>
<name>A0A1R3J4V3_9ROSI</name>